<feature type="domain" description="Bacterial type II secretion system protein E" evidence="2">
    <location>
        <begin position="66"/>
        <end position="331"/>
    </location>
</feature>
<dbReference type="InterPro" id="IPR001482">
    <property type="entry name" value="T2SS/T4SS_dom"/>
</dbReference>
<reference evidence="3" key="2">
    <citation type="submission" date="2021-04" db="EMBL/GenBank/DDBJ databases">
        <authorList>
            <person name="Gilroy R."/>
        </authorList>
    </citation>
    <scope>NUCLEOTIDE SEQUENCE</scope>
    <source>
        <strain evidence="3">CHK195-9823</strain>
    </source>
</reference>
<dbReference type="SUPFAM" id="SSF52540">
    <property type="entry name" value="P-loop containing nucleoside triphosphate hydrolases"/>
    <property type="match status" value="1"/>
</dbReference>
<comment type="similarity">
    <text evidence="1">Belongs to the GSP E family.</text>
</comment>
<accession>A0A9D1PEJ0</accession>
<dbReference type="Pfam" id="PF00437">
    <property type="entry name" value="T2SSE"/>
    <property type="match status" value="1"/>
</dbReference>
<dbReference type="AlphaFoldDB" id="A0A9D1PEJ0"/>
<sequence length="399" mass="45269">MNKSEALKKKLRTELAQELENTWEVSDDEVLEIIDRLLLKESKSTYLPIVRLEELRMELFRSLRKMDVLEELLENDSITEIMVNRWDQIFIEQDGKLFPWEKSFSSPEKLEDVIGQIASRCNRVINTLQPIVDARLPGGERVNAVIPPVALDGPVLTIRKFPREPITMEKLLELDSLTPEAADFLKKAVEAGYTILIGGGTGSGKTTFLNALSQYIPKDQRVITIEDNAELQLQGIPNLVRLECRQANIEKSQEITIGDLLKTCLRMRPSRIIVGEVRSQEAAQLLQAVNVGNDGSLSTIHANTCRDMVSRLETMVLMGIQLPIPVIRRQIASGFDLFIHLGRLQDKSRKVLEISEIKGMDGEELKLNPLFIRNTTLEKTGEMIHREKFRKAGIDDEEF</sequence>
<dbReference type="Gene3D" id="3.30.450.380">
    <property type="match status" value="1"/>
</dbReference>
<dbReference type="CDD" id="cd01130">
    <property type="entry name" value="VirB11-like_ATPase"/>
    <property type="match status" value="1"/>
</dbReference>
<evidence type="ECO:0000259" key="2">
    <source>
        <dbReference type="Pfam" id="PF00437"/>
    </source>
</evidence>
<name>A0A9D1PEJ0_9FIRM</name>
<evidence type="ECO:0000313" key="4">
    <source>
        <dbReference type="Proteomes" id="UP000886814"/>
    </source>
</evidence>
<dbReference type="InterPro" id="IPR027417">
    <property type="entry name" value="P-loop_NTPase"/>
</dbReference>
<evidence type="ECO:0000256" key="1">
    <source>
        <dbReference type="ARBA" id="ARBA00006611"/>
    </source>
</evidence>
<evidence type="ECO:0000313" key="3">
    <source>
        <dbReference type="EMBL" id="HIV39099.1"/>
    </source>
</evidence>
<dbReference type="Gene3D" id="3.40.50.300">
    <property type="entry name" value="P-loop containing nucleotide triphosphate hydrolases"/>
    <property type="match status" value="1"/>
</dbReference>
<organism evidence="3 4">
    <name type="scientific">Candidatus Blautia stercorigallinarum</name>
    <dbReference type="NCBI Taxonomy" id="2838501"/>
    <lineage>
        <taxon>Bacteria</taxon>
        <taxon>Bacillati</taxon>
        <taxon>Bacillota</taxon>
        <taxon>Clostridia</taxon>
        <taxon>Lachnospirales</taxon>
        <taxon>Lachnospiraceae</taxon>
        <taxon>Blautia</taxon>
    </lineage>
</organism>
<gene>
    <name evidence="3" type="primary">tadA</name>
    <name evidence="3" type="ORF">H9747_08905</name>
</gene>
<protein>
    <submittedName>
        <fullName evidence="3">Flp pilus assembly complex ATPase component TadA</fullName>
    </submittedName>
</protein>
<dbReference type="PANTHER" id="PTHR30486">
    <property type="entry name" value="TWITCHING MOTILITY PROTEIN PILT"/>
    <property type="match status" value="1"/>
</dbReference>
<dbReference type="Proteomes" id="UP000886814">
    <property type="component" value="Unassembled WGS sequence"/>
</dbReference>
<dbReference type="PANTHER" id="PTHR30486:SF15">
    <property type="entry name" value="TYPE II_IV SECRETION SYSTEM ATPASE"/>
    <property type="match status" value="1"/>
</dbReference>
<comment type="caution">
    <text evidence="3">The sequence shown here is derived from an EMBL/GenBank/DDBJ whole genome shotgun (WGS) entry which is preliminary data.</text>
</comment>
<reference evidence="3" key="1">
    <citation type="journal article" date="2021" name="PeerJ">
        <title>Extensive microbial diversity within the chicken gut microbiome revealed by metagenomics and culture.</title>
        <authorList>
            <person name="Gilroy R."/>
            <person name="Ravi A."/>
            <person name="Getino M."/>
            <person name="Pursley I."/>
            <person name="Horton D.L."/>
            <person name="Alikhan N.F."/>
            <person name="Baker D."/>
            <person name="Gharbi K."/>
            <person name="Hall N."/>
            <person name="Watson M."/>
            <person name="Adriaenssens E.M."/>
            <person name="Foster-Nyarko E."/>
            <person name="Jarju S."/>
            <person name="Secka A."/>
            <person name="Antonio M."/>
            <person name="Oren A."/>
            <person name="Chaudhuri R.R."/>
            <person name="La Ragione R."/>
            <person name="Hildebrand F."/>
            <person name="Pallen M.J."/>
        </authorList>
    </citation>
    <scope>NUCLEOTIDE SEQUENCE</scope>
    <source>
        <strain evidence="3">CHK195-9823</strain>
    </source>
</reference>
<dbReference type="InterPro" id="IPR050921">
    <property type="entry name" value="T4SS_GSP_E_ATPase"/>
</dbReference>
<dbReference type="GO" id="GO:0016887">
    <property type="term" value="F:ATP hydrolysis activity"/>
    <property type="evidence" value="ECO:0007669"/>
    <property type="project" value="InterPro"/>
</dbReference>
<proteinExistence type="inferred from homology"/>
<dbReference type="EMBL" id="DXIQ01000055">
    <property type="protein sequence ID" value="HIV39099.1"/>
    <property type="molecule type" value="Genomic_DNA"/>
</dbReference>